<gene>
    <name evidence="2" type="ORF">C2857_003666</name>
</gene>
<dbReference type="EMBL" id="CP031387">
    <property type="protein sequence ID" value="QPH00270.1"/>
    <property type="molecule type" value="Genomic_DNA"/>
</dbReference>
<feature type="chain" id="PRO_5034128265" evidence="1">
    <location>
        <begin position="19"/>
        <end position="162"/>
    </location>
</feature>
<keyword evidence="1" id="KW-0732">Signal</keyword>
<keyword evidence="3" id="KW-1185">Reference proteome</keyword>
<evidence type="ECO:0000313" key="2">
    <source>
        <dbReference type="EMBL" id="QPH00270.1"/>
    </source>
</evidence>
<dbReference type="Proteomes" id="UP000594364">
    <property type="component" value="Chromosome 3"/>
</dbReference>
<evidence type="ECO:0000313" key="3">
    <source>
        <dbReference type="Proteomes" id="UP000594364"/>
    </source>
</evidence>
<protein>
    <submittedName>
        <fullName evidence="2">Uncharacterized protein</fullName>
    </submittedName>
</protein>
<proteinExistence type="predicted"/>
<name>A0A7S9KS40_EPIFF</name>
<evidence type="ECO:0000256" key="1">
    <source>
        <dbReference type="SAM" id="SignalP"/>
    </source>
</evidence>
<reference evidence="2 3" key="1">
    <citation type="journal article" date="2018" name="PLoS Genet.">
        <title>Repeat elements organise 3D genome structure and mediate transcription in the filamentous fungus Epichloe festucae.</title>
        <authorList>
            <person name="Winter D.J."/>
            <person name="Ganley A.R.D."/>
            <person name="Young C.A."/>
            <person name="Liachko I."/>
            <person name="Schardl C.L."/>
            <person name="Dupont P.Y."/>
            <person name="Berry D."/>
            <person name="Ram A."/>
            <person name="Scott B."/>
            <person name="Cox M.P."/>
        </authorList>
    </citation>
    <scope>NUCLEOTIDE SEQUENCE [LARGE SCALE GENOMIC DNA]</scope>
    <source>
        <strain evidence="2 3">Fl1</strain>
    </source>
</reference>
<dbReference type="AlphaFoldDB" id="A0A7S9KS40"/>
<organism evidence="2 3">
    <name type="scientific">Epichloe festucae (strain Fl1)</name>
    <dbReference type="NCBI Taxonomy" id="877507"/>
    <lineage>
        <taxon>Eukaryota</taxon>
        <taxon>Fungi</taxon>
        <taxon>Dikarya</taxon>
        <taxon>Ascomycota</taxon>
        <taxon>Pezizomycotina</taxon>
        <taxon>Sordariomycetes</taxon>
        <taxon>Hypocreomycetidae</taxon>
        <taxon>Hypocreales</taxon>
        <taxon>Clavicipitaceae</taxon>
        <taxon>Epichloe</taxon>
    </lineage>
</organism>
<feature type="signal peptide" evidence="1">
    <location>
        <begin position="1"/>
        <end position="18"/>
    </location>
</feature>
<accession>A0A7S9KS40</accession>
<sequence length="162" mass="18347">MKFLVTLCFFASAIMALATPPVIKESNNEVSDATTSSLISHSQELEAAQHISLDKRVNIRFTFRIPFGRPQPNAYQALQTTISFMMINSWYYGGLHFTGWLCDALRLSNHNTLRDVTVFLYEAATLRHINTIRVPAHSTVHLRLPHMAGHMGLEIIAYMIEN</sequence>